<accession>A0A0H1RCN0</accession>
<dbReference type="PATRIC" id="fig|1225564.3.peg.3080"/>
<evidence type="ECO:0000313" key="2">
    <source>
        <dbReference type="EMBL" id="KLK92963.1"/>
    </source>
</evidence>
<dbReference type="RefSeq" id="WP_047189261.1">
    <property type="nucleotide sequence ID" value="NZ_LCYG01000028.1"/>
</dbReference>
<feature type="transmembrane region" description="Helical" evidence="1">
    <location>
        <begin position="317"/>
        <end position="335"/>
    </location>
</feature>
<feature type="transmembrane region" description="Helical" evidence="1">
    <location>
        <begin position="87"/>
        <end position="107"/>
    </location>
</feature>
<comment type="caution">
    <text evidence="2">The sequence shown here is derived from an EMBL/GenBank/DDBJ whole genome shotgun (WGS) entry which is preliminary data.</text>
</comment>
<protein>
    <submittedName>
        <fullName evidence="2">Uncharacterized protein</fullName>
    </submittedName>
</protein>
<feature type="transmembrane region" description="Helical" evidence="1">
    <location>
        <begin position="137"/>
        <end position="159"/>
    </location>
</feature>
<keyword evidence="3" id="KW-1185">Reference proteome</keyword>
<dbReference type="Proteomes" id="UP000035489">
    <property type="component" value="Unassembled WGS sequence"/>
</dbReference>
<evidence type="ECO:0000256" key="1">
    <source>
        <dbReference type="SAM" id="Phobius"/>
    </source>
</evidence>
<proteinExistence type="predicted"/>
<feature type="transmembrane region" description="Helical" evidence="1">
    <location>
        <begin position="26"/>
        <end position="46"/>
    </location>
</feature>
<name>A0A0H1RCN0_9HYPH</name>
<sequence length="395" mass="41823">MSASLPAHACGEKTPRVLSARQKRRVHSFILLTAALIVFAGFYGALERLGWILPHGTTLAGIHGPIMICGLFGTLISLERAAALGSIWSYVAPTLSVLGSLALIAGAPMEVGALAYVMAAFLLAGGSLFITLQQPALFTGTLLFGALAWLAGNVLWLMGLSVPEVSGWWVSFLILTIAGERLEMSRIVAPQRKGEFLFLFAISLLAAGAQNQLTGENGAILFGSALIVLAAWLLRHDIARLNILRTGQTQFMAVCMMSGYAWLAIVGALLIAAPASNGFAYGAILHGLLVGFVLSMVFGHALIILPAVAGIRIRYSSALYGPLMLLHASMALRLVCDLTDWTSGRQASGIVTLFALVGLASILALTSRRSRRRLSSDKGQIIHGDVVDAPAPEPR</sequence>
<dbReference type="STRING" id="1225564.AA309_11900"/>
<dbReference type="EMBL" id="LCYG01000028">
    <property type="protein sequence ID" value="KLK92963.1"/>
    <property type="molecule type" value="Genomic_DNA"/>
</dbReference>
<gene>
    <name evidence="2" type="ORF">AA309_11900</name>
</gene>
<organism evidence="2 3">
    <name type="scientific">Microvirga vignae</name>
    <dbReference type="NCBI Taxonomy" id="1225564"/>
    <lineage>
        <taxon>Bacteria</taxon>
        <taxon>Pseudomonadati</taxon>
        <taxon>Pseudomonadota</taxon>
        <taxon>Alphaproteobacteria</taxon>
        <taxon>Hyphomicrobiales</taxon>
        <taxon>Methylobacteriaceae</taxon>
        <taxon>Microvirga</taxon>
    </lineage>
</organism>
<dbReference type="AlphaFoldDB" id="A0A0H1RCN0"/>
<reference evidence="2 3" key="1">
    <citation type="submission" date="2015-05" db="EMBL/GenBank/DDBJ databases">
        <title>Draft genome sequence of Microvirga vignae strain BR3299, a novel nitrogen fixing bacteria isolated from Brazil semi-aired region.</title>
        <authorList>
            <person name="Zilli J.E."/>
            <person name="Passos S.R."/>
            <person name="Leite J."/>
            <person name="Baldani J.I."/>
            <person name="Xavier G.R."/>
            <person name="Rumjaneck N.G."/>
            <person name="Simoes-Araujo J.L."/>
        </authorList>
    </citation>
    <scope>NUCLEOTIDE SEQUENCE [LARGE SCALE GENOMIC DNA]</scope>
    <source>
        <strain evidence="2 3">BR3299</strain>
    </source>
</reference>
<keyword evidence="1" id="KW-1133">Transmembrane helix</keyword>
<keyword evidence="1" id="KW-0812">Transmembrane</keyword>
<feature type="transmembrane region" description="Helical" evidence="1">
    <location>
        <begin position="347"/>
        <end position="366"/>
    </location>
</feature>
<feature type="transmembrane region" description="Helical" evidence="1">
    <location>
        <begin position="251"/>
        <end position="273"/>
    </location>
</feature>
<feature type="transmembrane region" description="Helical" evidence="1">
    <location>
        <begin position="279"/>
        <end position="305"/>
    </location>
</feature>
<evidence type="ECO:0000313" key="3">
    <source>
        <dbReference type="Proteomes" id="UP000035489"/>
    </source>
</evidence>
<feature type="transmembrane region" description="Helical" evidence="1">
    <location>
        <begin position="219"/>
        <end position="239"/>
    </location>
</feature>
<feature type="transmembrane region" description="Helical" evidence="1">
    <location>
        <begin position="52"/>
        <end position="75"/>
    </location>
</feature>
<keyword evidence="1" id="KW-0472">Membrane</keyword>
<feature type="transmembrane region" description="Helical" evidence="1">
    <location>
        <begin position="113"/>
        <end position="130"/>
    </location>
</feature>